<dbReference type="Pfam" id="PF13614">
    <property type="entry name" value="AAA_31"/>
    <property type="match status" value="1"/>
</dbReference>
<sequence>MKEHLFVWIDEDMEYVGGVMAFVQQSSYKDLIDLKIFTTASNAENFLARTSKIPLIIGTEQAIQAMTLSDKGYPSVVLHTQAIEANNHKGTYPYHLHKYQALTRLFAELCQIDLSHKQVLGLVDERKARRTKVIGVCSAIGHCGKSTVALNIVRSLSMKQYRVLYVSLESIGSAEIVLQAGADNNSSSEMLSQLMYLLKIDRSRFTSKLSSVIKRDPATGIDYISTINQVREMEEMSKSEVKLFLDGAIHNDQYDWLVIDMESSAHPRIVTALEYCDDVVWLIQDDAICLHKTNLFIRTMPALNRLHYVVNKYTGRLALDAGTYGCEPSFFLPYIPEWKNNANPNVLITHRIYQEAISFLIRALEKQVSTKGRLG</sequence>
<gene>
    <name evidence="2" type="ORF">E0485_01695</name>
</gene>
<organism evidence="2 3">
    <name type="scientific">Paenibacillus albiflavus</name>
    <dbReference type="NCBI Taxonomy" id="2545760"/>
    <lineage>
        <taxon>Bacteria</taxon>
        <taxon>Bacillati</taxon>
        <taxon>Bacillota</taxon>
        <taxon>Bacilli</taxon>
        <taxon>Bacillales</taxon>
        <taxon>Paenibacillaceae</taxon>
        <taxon>Paenibacillus</taxon>
    </lineage>
</organism>
<dbReference type="EMBL" id="SKFG01000001">
    <property type="protein sequence ID" value="TCZ81021.1"/>
    <property type="molecule type" value="Genomic_DNA"/>
</dbReference>
<evidence type="ECO:0000313" key="2">
    <source>
        <dbReference type="EMBL" id="TCZ81021.1"/>
    </source>
</evidence>
<dbReference type="Gene3D" id="3.40.50.10850">
    <property type="entry name" value="Ntrc-like two-domain protein"/>
    <property type="match status" value="1"/>
</dbReference>
<keyword evidence="3" id="KW-1185">Reference proteome</keyword>
<accession>A0A4R4EQW4</accession>
<dbReference type="RefSeq" id="WP_132415900.1">
    <property type="nucleotide sequence ID" value="NZ_SKFG01000001.1"/>
</dbReference>
<feature type="domain" description="AAA" evidence="1">
    <location>
        <begin position="132"/>
        <end position="301"/>
    </location>
</feature>
<reference evidence="2 3" key="1">
    <citation type="submission" date="2019-03" db="EMBL/GenBank/DDBJ databases">
        <authorList>
            <person name="Kim M.K.M."/>
        </authorList>
    </citation>
    <scope>NUCLEOTIDE SEQUENCE [LARGE SCALE GENOMIC DNA]</scope>
    <source>
        <strain evidence="2 3">18JY21-1</strain>
    </source>
</reference>
<dbReference type="SUPFAM" id="SSF52540">
    <property type="entry name" value="P-loop containing nucleoside triphosphate hydrolases"/>
    <property type="match status" value="1"/>
</dbReference>
<dbReference type="InterPro" id="IPR027417">
    <property type="entry name" value="P-loop_NTPase"/>
</dbReference>
<dbReference type="Gene3D" id="3.40.50.300">
    <property type="entry name" value="P-loop containing nucleotide triphosphate hydrolases"/>
    <property type="match status" value="1"/>
</dbReference>
<comment type="caution">
    <text evidence="2">The sequence shown here is derived from an EMBL/GenBank/DDBJ whole genome shotgun (WGS) entry which is preliminary data.</text>
</comment>
<proteinExistence type="predicted"/>
<dbReference type="Proteomes" id="UP000295418">
    <property type="component" value="Unassembled WGS sequence"/>
</dbReference>
<protein>
    <submittedName>
        <fullName evidence="2">ParA family protein</fullName>
    </submittedName>
</protein>
<dbReference type="AlphaFoldDB" id="A0A4R4EQW4"/>
<evidence type="ECO:0000259" key="1">
    <source>
        <dbReference type="Pfam" id="PF13614"/>
    </source>
</evidence>
<dbReference type="OrthoDB" id="3035369at2"/>
<evidence type="ECO:0000313" key="3">
    <source>
        <dbReference type="Proteomes" id="UP000295418"/>
    </source>
</evidence>
<dbReference type="InterPro" id="IPR025669">
    <property type="entry name" value="AAA_dom"/>
</dbReference>
<name>A0A4R4EQW4_9BACL</name>